<dbReference type="PANTHER" id="PTHR12448">
    <property type="entry name" value="ATP SYNTHASE EPSILON CHAIN, MITOCHONDRIAL"/>
    <property type="match status" value="1"/>
</dbReference>
<sequence length="226" mass="25254">MWKGSMKITARHCQSLTLYVRQSQRDDTTPFLTGWHVAGEVPKTARSSLPKTLVAHIKIKWAKPMVHCGGFCRGTWSRGNVGELTGCGKWPSQPQDVGVGITISQPDVESRLIDMDVGGEITLLGTRDSDYCNFATVLEEEDPITGNNDSPALPNLIYIRRKTDHGKQKNDNDVAQYYVSYSNIAARLLRKALKPEFRADAAKREDSTIRFTPWKDGKSQSKFHTG</sequence>
<gene>
    <name evidence="2" type="ORF">TSIB3V08_LOCUS1211</name>
</gene>
<organism evidence="2">
    <name type="scientific">Timema shepardi</name>
    <name type="common">Walking stick</name>
    <dbReference type="NCBI Taxonomy" id="629360"/>
    <lineage>
        <taxon>Eukaryota</taxon>
        <taxon>Metazoa</taxon>
        <taxon>Ecdysozoa</taxon>
        <taxon>Arthropoda</taxon>
        <taxon>Hexapoda</taxon>
        <taxon>Insecta</taxon>
        <taxon>Pterygota</taxon>
        <taxon>Neoptera</taxon>
        <taxon>Polyneoptera</taxon>
        <taxon>Phasmatodea</taxon>
        <taxon>Timematodea</taxon>
        <taxon>Timematoidea</taxon>
        <taxon>Timematidae</taxon>
        <taxon>Timema</taxon>
    </lineage>
</organism>
<dbReference type="SUPFAM" id="SSF48690">
    <property type="entry name" value="Epsilon subunit of mitochondrial F1F0-ATP synthase"/>
    <property type="match status" value="1"/>
</dbReference>
<accession>A0A7R9AMV4</accession>
<dbReference type="PANTHER" id="PTHR12448:SF0">
    <property type="entry name" value="ATP SYNTHASE SUBUNIT EPSILON, MITOCHONDRIAL"/>
    <property type="match status" value="1"/>
</dbReference>
<dbReference type="Pfam" id="PF04627">
    <property type="entry name" value="ATP-synt_Eps"/>
    <property type="match status" value="1"/>
</dbReference>
<protein>
    <submittedName>
        <fullName evidence="2">Uncharacterized protein</fullName>
    </submittedName>
</protein>
<dbReference type="AlphaFoldDB" id="A0A7R9AMV4"/>
<dbReference type="GO" id="GO:0042776">
    <property type="term" value="P:proton motive force-driven mitochondrial ATP synthesis"/>
    <property type="evidence" value="ECO:0007669"/>
    <property type="project" value="TreeGrafter"/>
</dbReference>
<proteinExistence type="inferred from homology"/>
<dbReference type="InterPro" id="IPR006721">
    <property type="entry name" value="ATP_synth_F1_esu_mt"/>
</dbReference>
<dbReference type="InterPro" id="IPR036742">
    <property type="entry name" value="ATP_synth_F1_esu_sf_mt"/>
</dbReference>
<evidence type="ECO:0000256" key="1">
    <source>
        <dbReference type="ARBA" id="ARBA00009502"/>
    </source>
</evidence>
<dbReference type="GO" id="GO:0005743">
    <property type="term" value="C:mitochondrial inner membrane"/>
    <property type="evidence" value="ECO:0007669"/>
    <property type="project" value="InterPro"/>
</dbReference>
<reference evidence="2" key="1">
    <citation type="submission" date="2020-11" db="EMBL/GenBank/DDBJ databases">
        <authorList>
            <person name="Tran Van P."/>
        </authorList>
    </citation>
    <scope>NUCLEOTIDE SEQUENCE</scope>
</reference>
<dbReference type="GO" id="GO:0046933">
    <property type="term" value="F:proton-transporting ATP synthase activity, rotational mechanism"/>
    <property type="evidence" value="ECO:0007669"/>
    <property type="project" value="InterPro"/>
</dbReference>
<dbReference type="EMBL" id="OC000331">
    <property type="protein sequence ID" value="CAD7256936.1"/>
    <property type="molecule type" value="Genomic_DNA"/>
</dbReference>
<dbReference type="GO" id="GO:0045259">
    <property type="term" value="C:proton-transporting ATP synthase complex"/>
    <property type="evidence" value="ECO:0007669"/>
    <property type="project" value="InterPro"/>
</dbReference>
<dbReference type="CDD" id="cd12153">
    <property type="entry name" value="F1-ATPase_epsilon"/>
    <property type="match status" value="1"/>
</dbReference>
<dbReference type="Gene3D" id="1.10.1620.20">
    <property type="entry name" value="ATP synthase, F1 complex, epsilon subunit superfamily, mitochondrial"/>
    <property type="match status" value="1"/>
</dbReference>
<name>A0A7R9AMV4_TIMSH</name>
<evidence type="ECO:0000313" key="2">
    <source>
        <dbReference type="EMBL" id="CAD7256936.1"/>
    </source>
</evidence>
<comment type="similarity">
    <text evidence="1">Belongs to the eukaryotic ATPase epsilon family.</text>
</comment>